<dbReference type="InterPro" id="IPR023606">
    <property type="entry name" value="CoA-Trfase_III_dom_1_sf"/>
</dbReference>
<dbReference type="EMBL" id="CACRTF010000006">
    <property type="protein sequence ID" value="VYS86583.1"/>
    <property type="molecule type" value="Genomic_DNA"/>
</dbReference>
<dbReference type="InterPro" id="IPR044855">
    <property type="entry name" value="CoA-Trfase_III_dom3_sf"/>
</dbReference>
<accession>A0A6N2RYY6</accession>
<dbReference type="Gene3D" id="3.30.1540.10">
    <property type="entry name" value="formyl-coa transferase, domain 3"/>
    <property type="match status" value="1"/>
</dbReference>
<gene>
    <name evidence="3" type="primary">baiF</name>
    <name evidence="3" type="ORF">CBLFYP116_00957</name>
</gene>
<keyword evidence="3" id="KW-0378">Hydrolase</keyword>
<sequence length="429" mass="48002">MSRWETLEKKPAPLFTKEFGPLNGIRVLLNGSVVAAPFAATMLSDFGAEVIALERPKIGGDTARHQQPQIKDGEKHISGSWMQNARNKLSFTLETNFNKIPESKEIFLSLIKNCDVWIENMVWIGKLGITDEMLMEVNPRLVICHVSGFGTPKFGGQERHLNRACYDPLAQAESGWCLLQGFPDRPPYYAQQYIGDYLSGLFAVNGILMALRHVDKTGQGQIIDTTLCESYMRVMDDNFTLWGEAGIQKQRQGIKQSTYQPAGIFPTKDGKFINLGAYGKGSYEKVMKGFGFDLEKYSYEAAGGSAEALQSDLGKELDQMFADYFMSHTAQEAIDILIDNRIGAAVIKDCGDVMEDEHWKAREDWVTYEDQTLRKDITAFGFAPKLSETPGEVWRGAPRLGQDTDEIMTKLLDYTPEEIDALKGKGIID</sequence>
<dbReference type="SUPFAM" id="SSF89796">
    <property type="entry name" value="CoA-transferase family III (CaiB/BaiF)"/>
    <property type="match status" value="1"/>
</dbReference>
<dbReference type="EC" id="3.1.2.26" evidence="3"/>
<name>A0A6N2RYY6_9FIRM</name>
<proteinExistence type="inferred from homology"/>
<organism evidence="3">
    <name type="scientific">Enterocloster bolteae</name>
    <dbReference type="NCBI Taxonomy" id="208479"/>
    <lineage>
        <taxon>Bacteria</taxon>
        <taxon>Bacillati</taxon>
        <taxon>Bacillota</taxon>
        <taxon>Clostridia</taxon>
        <taxon>Lachnospirales</taxon>
        <taxon>Lachnospiraceae</taxon>
        <taxon>Enterocloster</taxon>
    </lineage>
</organism>
<dbReference type="RefSeq" id="WP_002577041.1">
    <property type="nucleotide sequence ID" value="NZ_BAABZS010000001.1"/>
</dbReference>
<dbReference type="AlphaFoldDB" id="A0A6N2RYY6"/>
<dbReference type="GO" id="GO:0016787">
    <property type="term" value="F:hydrolase activity"/>
    <property type="evidence" value="ECO:0007669"/>
    <property type="project" value="UniProtKB-KW"/>
</dbReference>
<dbReference type="InterPro" id="IPR050509">
    <property type="entry name" value="CoA-transferase_III"/>
</dbReference>
<evidence type="ECO:0000256" key="2">
    <source>
        <dbReference type="ARBA" id="ARBA00022679"/>
    </source>
</evidence>
<protein>
    <submittedName>
        <fullName evidence="3">Bile acid-CoA hydrolase</fullName>
        <ecNumber evidence="3">3.1.2.26</ecNumber>
    </submittedName>
</protein>
<reference evidence="3" key="1">
    <citation type="submission" date="2019-11" db="EMBL/GenBank/DDBJ databases">
        <authorList>
            <person name="Feng L."/>
        </authorList>
    </citation>
    <scope>NUCLEOTIDE SEQUENCE</scope>
    <source>
        <strain evidence="3">CbolteaeLFYP116</strain>
    </source>
</reference>
<dbReference type="PANTHER" id="PTHR48228">
    <property type="entry name" value="SUCCINYL-COA--D-CITRAMALATE COA-TRANSFERASE"/>
    <property type="match status" value="1"/>
</dbReference>
<dbReference type="PANTHER" id="PTHR48228:SF6">
    <property type="entry name" value="L-CARNITINE COA-TRANSFERASE"/>
    <property type="match status" value="1"/>
</dbReference>
<dbReference type="GO" id="GO:0016740">
    <property type="term" value="F:transferase activity"/>
    <property type="evidence" value="ECO:0007669"/>
    <property type="project" value="UniProtKB-KW"/>
</dbReference>
<evidence type="ECO:0000256" key="1">
    <source>
        <dbReference type="ARBA" id="ARBA00008383"/>
    </source>
</evidence>
<comment type="similarity">
    <text evidence="1">Belongs to the CoA-transferase III family.</text>
</comment>
<evidence type="ECO:0000313" key="3">
    <source>
        <dbReference type="EMBL" id="VYS86583.1"/>
    </source>
</evidence>
<dbReference type="Gene3D" id="3.40.50.10540">
    <property type="entry name" value="Crotonobetainyl-coa:carnitine coa-transferase, domain 1"/>
    <property type="match status" value="1"/>
</dbReference>
<dbReference type="InterPro" id="IPR003673">
    <property type="entry name" value="CoA-Trfase_fam_III"/>
</dbReference>
<keyword evidence="2" id="KW-0808">Transferase</keyword>
<dbReference type="Pfam" id="PF02515">
    <property type="entry name" value="CoA_transf_3"/>
    <property type="match status" value="1"/>
</dbReference>
<dbReference type="GeneID" id="23115279"/>